<organism evidence="2 3">
    <name type="scientific">Halocatena marina</name>
    <dbReference type="NCBI Taxonomy" id="2934937"/>
    <lineage>
        <taxon>Archaea</taxon>
        <taxon>Methanobacteriati</taxon>
        <taxon>Methanobacteriota</taxon>
        <taxon>Stenosarchaea group</taxon>
        <taxon>Halobacteria</taxon>
        <taxon>Halobacteriales</taxon>
        <taxon>Natronomonadaceae</taxon>
        <taxon>Halocatena</taxon>
    </lineage>
</organism>
<dbReference type="RefSeq" id="WP_390206919.1">
    <property type="nucleotide sequence ID" value="NZ_JBHTAX010000006.1"/>
</dbReference>
<dbReference type="EMBL" id="JBHTAX010000006">
    <property type="protein sequence ID" value="MFC7192996.1"/>
    <property type="molecule type" value="Genomic_DNA"/>
</dbReference>
<comment type="caution">
    <text evidence="2">The sequence shown here is derived from an EMBL/GenBank/DDBJ whole genome shotgun (WGS) entry which is preliminary data.</text>
</comment>
<evidence type="ECO:0000313" key="3">
    <source>
        <dbReference type="Proteomes" id="UP001596417"/>
    </source>
</evidence>
<reference evidence="2 3" key="1">
    <citation type="journal article" date="2019" name="Int. J. Syst. Evol. Microbiol.">
        <title>The Global Catalogue of Microorganisms (GCM) 10K type strain sequencing project: providing services to taxonomists for standard genome sequencing and annotation.</title>
        <authorList>
            <consortium name="The Broad Institute Genomics Platform"/>
            <consortium name="The Broad Institute Genome Sequencing Center for Infectious Disease"/>
            <person name="Wu L."/>
            <person name="Ma J."/>
        </authorList>
    </citation>
    <scope>NUCLEOTIDE SEQUENCE [LARGE SCALE GENOMIC DNA]</scope>
    <source>
        <strain evidence="2 3">RDMS1</strain>
    </source>
</reference>
<accession>A0ABD5YUK7</accession>
<gene>
    <name evidence="2" type="ORF">ACFQL7_26565</name>
</gene>
<dbReference type="Proteomes" id="UP001596417">
    <property type="component" value="Unassembled WGS sequence"/>
</dbReference>
<protein>
    <submittedName>
        <fullName evidence="2">Uncharacterized protein</fullName>
    </submittedName>
</protein>
<keyword evidence="1" id="KW-0472">Membrane</keyword>
<keyword evidence="1" id="KW-1133">Transmembrane helix</keyword>
<feature type="transmembrane region" description="Helical" evidence="1">
    <location>
        <begin position="141"/>
        <end position="165"/>
    </location>
</feature>
<evidence type="ECO:0000313" key="2">
    <source>
        <dbReference type="EMBL" id="MFC7192996.1"/>
    </source>
</evidence>
<feature type="transmembrane region" description="Helical" evidence="1">
    <location>
        <begin position="60"/>
        <end position="81"/>
    </location>
</feature>
<name>A0ABD5YUK7_9EURY</name>
<proteinExistence type="predicted"/>
<sequence>MSVLFVLGSLPVVTTGASLMALSEALTTVVTGENRGGPTSERERVSLFVSSFRESLVRGLPYTTAILVVALVTSVYGVAFVSAQTPTLFLGSLIGLYAVVIVPVWLLRAASVTVRSPATPGFRASMKEGISIALERPYFSVLQLTIVGLLGLLSTFFPALAVVFAPGAITVLEVISYEELAGRGATDIATAYRGVDA</sequence>
<keyword evidence="1" id="KW-0812">Transmembrane</keyword>
<feature type="transmembrane region" description="Helical" evidence="1">
    <location>
        <begin position="88"/>
        <end position="107"/>
    </location>
</feature>
<dbReference type="AlphaFoldDB" id="A0ABD5YUK7"/>
<evidence type="ECO:0000256" key="1">
    <source>
        <dbReference type="SAM" id="Phobius"/>
    </source>
</evidence>
<keyword evidence="3" id="KW-1185">Reference proteome</keyword>